<feature type="disulfide bond" evidence="4">
    <location>
        <begin position="515"/>
        <end position="525"/>
    </location>
</feature>
<evidence type="ECO:0000256" key="4">
    <source>
        <dbReference type="PROSITE-ProRule" id="PRU00196"/>
    </source>
</evidence>
<dbReference type="InterPro" id="IPR001190">
    <property type="entry name" value="SRCR"/>
</dbReference>
<feature type="disulfide bond" evidence="4">
    <location>
        <begin position="406"/>
        <end position="416"/>
    </location>
</feature>
<evidence type="ECO:0000256" key="2">
    <source>
        <dbReference type="ARBA" id="ARBA00022737"/>
    </source>
</evidence>
<comment type="caution">
    <text evidence="4">Lacks conserved residue(s) required for the propagation of feature annotation.</text>
</comment>
<feature type="domain" description="SRCR" evidence="6">
    <location>
        <begin position="444"/>
        <end position="546"/>
    </location>
</feature>
<keyword evidence="3 4" id="KW-1015">Disulfide bond</keyword>
<dbReference type="Proteomes" id="UP000007110">
    <property type="component" value="Unassembled WGS sequence"/>
</dbReference>
<feature type="domain" description="SRCR" evidence="6">
    <location>
        <begin position="662"/>
        <end position="764"/>
    </location>
</feature>
<feature type="disulfide bond" evidence="4">
    <location>
        <begin position="624"/>
        <end position="634"/>
    </location>
</feature>
<feature type="domain" description="SRCR" evidence="6">
    <location>
        <begin position="989"/>
        <end position="1090"/>
    </location>
</feature>
<keyword evidence="2" id="KW-0677">Repeat</keyword>
<dbReference type="GeneID" id="115923806"/>
<evidence type="ECO:0000313" key="8">
    <source>
        <dbReference type="Proteomes" id="UP000007110"/>
    </source>
</evidence>
<keyword evidence="8" id="KW-1185">Reference proteome</keyword>
<feature type="domain" description="SRCR" evidence="6">
    <location>
        <begin position="771"/>
        <end position="873"/>
    </location>
</feature>
<feature type="disulfide bond" evidence="4">
    <location>
        <begin position="733"/>
        <end position="743"/>
    </location>
</feature>
<feature type="domain" description="SRCR" evidence="6">
    <location>
        <begin position="1097"/>
        <end position="1197"/>
    </location>
</feature>
<feature type="region of interest" description="Disordered" evidence="5">
    <location>
        <begin position="1"/>
        <end position="267"/>
    </location>
</feature>
<dbReference type="OrthoDB" id="536948at2759"/>
<dbReference type="KEGG" id="spu:115923806"/>
<evidence type="ECO:0000256" key="1">
    <source>
        <dbReference type="ARBA" id="ARBA00022729"/>
    </source>
</evidence>
<dbReference type="PANTHER" id="PTHR19331">
    <property type="entry name" value="SCAVENGER RECEPTOR DOMAIN-CONTAINING"/>
    <property type="match status" value="1"/>
</dbReference>
<feature type="disulfide bond" evidence="4">
    <location>
        <begin position="1167"/>
        <end position="1177"/>
    </location>
</feature>
<dbReference type="AlphaFoldDB" id="A0A7M7NT25"/>
<reference evidence="7" key="2">
    <citation type="submission" date="2021-01" db="UniProtKB">
        <authorList>
            <consortium name="EnsemblMetazoa"/>
        </authorList>
    </citation>
    <scope>IDENTIFICATION</scope>
</reference>
<sequence length="1197" mass="128048">MSTTESTTSHPTTTTQSTTTQDATTMSTTESATSHPTTTTQSTTTQDATTMSTTESTTSNPTTTTQSTTTQDTTTMSTTESTTSHPTTTTQSTTTQDATTMSTTESATSHPTTTTQSTTTQDATTMSTTESTTSHPTTTIQSTTTQDATTMSTTESATSHPTTTTQSTTTQDATTMSTTESSTSHPTTTTESTTTQDTTTMSTTESTTSHPTTTTQSTTTQDSTTMSTTESTTSHPTTTTQSTTTQDTTTMFTMESTTSHPTTTTPHMASTLEADQIPFTRHKIAGLKPRGGLRPAILVDSRGGFNPASIPSRLQPGLNPRCGSLCKHDEFEGGIRLISWYSSDEGRVEIFHDGQWGTVCGDGWDDSDARVVCRQLGYSGDVGVAWRDAPTYGQGFGSMYLSNVDCSGNETRLTDCSNGGWGNHDCSHTKDAGVYCGDEVEGGIRLISWYSSDEGSVEIVHDGQWGTVCGDGWDDSDARVVCRQLGYSGDVGVAWRDAPTYGQGFGSMYLSNVDCSGNETRLTDCSNGGWGNHDCSHTKDAGVYCGDEVEGGIRLISWYSSDEGRVEIFHDGQWGTVCGDGWDDSDARVVCRQLGYSGDVGVAWRDAPTYGQGFGSMYLSNVDCSGNETRLTDCSNGGWGNHDCSHTKDAGVYCGDEVEGGIRLISWYSSDEGRVEIFHDGQWGTVCGDGWDDSDARVVCRQLGYSGDVGVAWRDAPTYGQGFGSMYLSNVDCSGNETRLTDCSNGGWGNHDCSHTKDAGVYCGDEVEGGIRLISWYSSDEGSVEIFHDGQWGTVCGDGWDDSDARVVCRQLGYSGDVGVAWRDAPTYGQGFGSMYLSNVDCSGNETRLTDCSNGGWGNHDCSHTKDAGVYCGDEVEGGIRLISWYSSDEGRVEIFHDGQWGTVCGDGWDDSDARVVCRQLGYSGDVGVAWRDAPTYGQGFGSMYLSNVDCSGNETRLTDCSNGGWGNHDCSHTKDAGVYCGDEIEGGIRLISWYSSDEGRVEIFHEGQWGTVCDDGWDDSEARVVCRQLGYSGNVGVARSGGTYGQGSGPVYLSNVGCSGNESRLTDCSNAGLGDHDCSYTKGAGVYCGDAIEGEIRLIRWHSSGEGRVEIFHERQWGAVCDDGWDDSDARVVCRQLGYSDNVGVGWSGGTYGQLSGPIYLRHVDCSGHESMLTDCRNGGWGNQSCGHSEYAGVYC</sequence>
<feature type="domain" description="SRCR" evidence="6">
    <location>
        <begin position="335"/>
        <end position="437"/>
    </location>
</feature>
<dbReference type="InParanoid" id="A0A7M7NT25"/>
<dbReference type="RefSeq" id="XP_030841004.1">
    <property type="nucleotide sequence ID" value="XM_030985144.1"/>
</dbReference>
<evidence type="ECO:0000313" key="7">
    <source>
        <dbReference type="EnsemblMetazoa" id="XP_030841004"/>
    </source>
</evidence>
<feature type="disulfide bond" evidence="4">
    <location>
        <begin position="1059"/>
        <end position="1069"/>
    </location>
</feature>
<proteinExistence type="predicted"/>
<reference evidence="8" key="1">
    <citation type="submission" date="2015-02" db="EMBL/GenBank/DDBJ databases">
        <title>Genome sequencing for Strongylocentrotus purpuratus.</title>
        <authorList>
            <person name="Murali S."/>
            <person name="Liu Y."/>
            <person name="Vee V."/>
            <person name="English A."/>
            <person name="Wang M."/>
            <person name="Skinner E."/>
            <person name="Han Y."/>
            <person name="Muzny D.M."/>
            <person name="Worley K.C."/>
            <person name="Gibbs R.A."/>
        </authorList>
    </citation>
    <scope>NUCLEOTIDE SEQUENCE</scope>
</reference>
<dbReference type="GO" id="GO:0016020">
    <property type="term" value="C:membrane"/>
    <property type="evidence" value="ECO:0007669"/>
    <property type="project" value="InterPro"/>
</dbReference>
<dbReference type="EnsemblMetazoa" id="XM_030985144">
    <property type="protein sequence ID" value="XP_030841004"/>
    <property type="gene ID" value="LOC115923806"/>
</dbReference>
<dbReference type="OMA" id="IRLISWY"/>
<feature type="disulfide bond" evidence="4">
    <location>
        <begin position="842"/>
        <end position="852"/>
    </location>
</feature>
<dbReference type="PRINTS" id="PR00258">
    <property type="entry name" value="SPERACTRCPTR"/>
</dbReference>
<feature type="domain" description="SRCR" evidence="6">
    <location>
        <begin position="880"/>
        <end position="982"/>
    </location>
</feature>
<evidence type="ECO:0000259" key="6">
    <source>
        <dbReference type="PROSITE" id="PS50287"/>
    </source>
</evidence>
<dbReference type="InterPro" id="IPR036772">
    <property type="entry name" value="SRCR-like_dom_sf"/>
</dbReference>
<evidence type="ECO:0000256" key="5">
    <source>
        <dbReference type="SAM" id="MobiDB-lite"/>
    </source>
</evidence>
<feature type="disulfide bond" evidence="4">
    <location>
        <begin position="951"/>
        <end position="961"/>
    </location>
</feature>
<dbReference type="PANTHER" id="PTHR19331:SF486">
    <property type="entry name" value="SRCR DOMAIN-CONTAINING PROTEIN"/>
    <property type="match status" value="1"/>
</dbReference>
<evidence type="ECO:0000256" key="3">
    <source>
        <dbReference type="ARBA" id="ARBA00023157"/>
    </source>
</evidence>
<name>A0A7M7NT25_STRPU</name>
<dbReference type="SUPFAM" id="SSF56487">
    <property type="entry name" value="SRCR-like"/>
    <property type="match status" value="8"/>
</dbReference>
<dbReference type="Pfam" id="PF00530">
    <property type="entry name" value="SRCR"/>
    <property type="match status" value="8"/>
</dbReference>
<dbReference type="PROSITE" id="PS50287">
    <property type="entry name" value="SRCR_2"/>
    <property type="match status" value="8"/>
</dbReference>
<organism evidence="7 8">
    <name type="scientific">Strongylocentrotus purpuratus</name>
    <name type="common">Purple sea urchin</name>
    <dbReference type="NCBI Taxonomy" id="7668"/>
    <lineage>
        <taxon>Eukaryota</taxon>
        <taxon>Metazoa</taxon>
        <taxon>Echinodermata</taxon>
        <taxon>Eleutherozoa</taxon>
        <taxon>Echinozoa</taxon>
        <taxon>Echinoidea</taxon>
        <taxon>Euechinoidea</taxon>
        <taxon>Echinacea</taxon>
        <taxon>Camarodonta</taxon>
        <taxon>Echinidea</taxon>
        <taxon>Strongylocentrotidae</taxon>
        <taxon>Strongylocentrotus</taxon>
    </lineage>
</organism>
<protein>
    <recommendedName>
        <fullName evidence="6">SRCR domain-containing protein</fullName>
    </recommendedName>
</protein>
<dbReference type="SMART" id="SM00202">
    <property type="entry name" value="SR"/>
    <property type="match status" value="8"/>
</dbReference>
<feature type="domain" description="SRCR" evidence="6">
    <location>
        <begin position="553"/>
        <end position="655"/>
    </location>
</feature>
<keyword evidence="1" id="KW-0732">Signal</keyword>
<dbReference type="FunFam" id="3.10.250.10:FF:000001">
    <property type="entry name" value="Lysyl oxidase 4 isoform X1"/>
    <property type="match status" value="8"/>
</dbReference>
<dbReference type="Gene3D" id="3.10.250.10">
    <property type="entry name" value="SRCR-like domain"/>
    <property type="match status" value="8"/>
</dbReference>
<accession>A0A7M7NT25</accession>